<organism evidence="3 4">
    <name type="scientific">Helianthus annuus</name>
    <name type="common">Common sunflower</name>
    <dbReference type="NCBI Taxonomy" id="4232"/>
    <lineage>
        <taxon>Eukaryota</taxon>
        <taxon>Viridiplantae</taxon>
        <taxon>Streptophyta</taxon>
        <taxon>Embryophyta</taxon>
        <taxon>Tracheophyta</taxon>
        <taxon>Spermatophyta</taxon>
        <taxon>Magnoliopsida</taxon>
        <taxon>eudicotyledons</taxon>
        <taxon>Gunneridae</taxon>
        <taxon>Pentapetalae</taxon>
        <taxon>asterids</taxon>
        <taxon>campanulids</taxon>
        <taxon>Asterales</taxon>
        <taxon>Asteraceae</taxon>
        <taxon>Asteroideae</taxon>
        <taxon>Heliantheae alliance</taxon>
        <taxon>Heliantheae</taxon>
        <taxon>Helianthus</taxon>
    </lineage>
</organism>
<evidence type="ECO:0000313" key="3">
    <source>
        <dbReference type="EMBL" id="OTG31369.1"/>
    </source>
</evidence>
<protein>
    <submittedName>
        <fullName evidence="2 3">F-box domain-containing protein</fullName>
    </submittedName>
</protein>
<dbReference type="InterPro" id="IPR017451">
    <property type="entry name" value="F-box-assoc_interact_dom"/>
</dbReference>
<dbReference type="InParanoid" id="A0A251V7W9"/>
<dbReference type="InterPro" id="IPR036047">
    <property type="entry name" value="F-box-like_dom_sf"/>
</dbReference>
<dbReference type="FunCoup" id="A0A251V7W9">
    <property type="interactions" value="12"/>
</dbReference>
<dbReference type="PANTHER" id="PTHR31672:SF13">
    <property type="entry name" value="F-BOX PROTEIN CPR30-LIKE"/>
    <property type="match status" value="1"/>
</dbReference>
<proteinExistence type="predicted"/>
<dbReference type="EMBL" id="CM007892">
    <property type="protein sequence ID" value="OTG31369.1"/>
    <property type="molecule type" value="Genomic_DNA"/>
</dbReference>
<keyword evidence="4" id="KW-1185">Reference proteome</keyword>
<dbReference type="Gene3D" id="1.20.1280.50">
    <property type="match status" value="1"/>
</dbReference>
<feature type="domain" description="F-box" evidence="1">
    <location>
        <begin position="17"/>
        <end position="62"/>
    </location>
</feature>
<evidence type="ECO:0000259" key="1">
    <source>
        <dbReference type="PROSITE" id="PS50181"/>
    </source>
</evidence>
<reference evidence="2" key="3">
    <citation type="submission" date="2020-06" db="EMBL/GenBank/DDBJ databases">
        <title>Helianthus annuus Genome sequencing and assembly Release 2.</title>
        <authorList>
            <person name="Gouzy J."/>
            <person name="Langlade N."/>
            <person name="Munos S."/>
        </authorList>
    </citation>
    <scope>NUCLEOTIDE SEQUENCE</scope>
    <source>
        <tissue evidence="2">Leaves</tissue>
    </source>
</reference>
<dbReference type="Pfam" id="PF07734">
    <property type="entry name" value="FBA_1"/>
    <property type="match status" value="1"/>
</dbReference>
<name>A0A251V7W9_HELAN</name>
<evidence type="ECO:0000313" key="4">
    <source>
        <dbReference type="Proteomes" id="UP000215914"/>
    </source>
</evidence>
<evidence type="ECO:0000313" key="2">
    <source>
        <dbReference type="EMBL" id="KAF5814509.1"/>
    </source>
</evidence>
<dbReference type="SUPFAM" id="SSF81383">
    <property type="entry name" value="F-box domain"/>
    <property type="match status" value="1"/>
</dbReference>
<gene>
    <name evidence="3" type="ORF">HannXRQ_Chr03g0074871</name>
    <name evidence="2" type="ORF">HanXRQr2_Chr03g0111891</name>
</gene>
<dbReference type="PROSITE" id="PS50181">
    <property type="entry name" value="FBOX"/>
    <property type="match status" value="1"/>
</dbReference>
<dbReference type="InterPro" id="IPR050796">
    <property type="entry name" value="SCF_F-box_component"/>
</dbReference>
<reference evidence="3" key="2">
    <citation type="submission" date="2017-02" db="EMBL/GenBank/DDBJ databases">
        <title>Sunflower complete genome.</title>
        <authorList>
            <person name="Langlade N."/>
            <person name="Munos S."/>
        </authorList>
    </citation>
    <scope>NUCLEOTIDE SEQUENCE [LARGE SCALE GENOMIC DNA]</scope>
    <source>
        <tissue evidence="3">Leaves</tissue>
    </source>
</reference>
<dbReference type="SMART" id="SM00256">
    <property type="entry name" value="FBOX"/>
    <property type="match status" value="1"/>
</dbReference>
<dbReference type="AlphaFoldDB" id="A0A251V7W9"/>
<dbReference type="Proteomes" id="UP000215914">
    <property type="component" value="Chromosome 3"/>
</dbReference>
<dbReference type="CDD" id="cd22157">
    <property type="entry name" value="F-box_AtFBW1-like"/>
    <property type="match status" value="1"/>
</dbReference>
<accession>A0A251V7W9</accession>
<sequence>MFCMEDQTLIMFSRRHPIMENELPENIILDVLSRLPVKTIIRFKCVCKKWRDLVSDPYFVHLHHSRSRPCLIFQECIYGDAIVELLEVEHEVDYHSLTLNHVKTLDLSAVRTHTPYWIIQVGSVNGLICLRRKRDATYIFNPVLQEYMIIHQPSDRFLTNGFGVSMAGEYKVIRIRGWRKSKYLENRVTLELEVYTLGKVQWRSLGQTPYNINYTRKLDPGVSVNSHVYWIADAQIYDFDLDTETFVLVPSPPGPQDDQESKQMLGVLKGSLSLFSWCSLGGFEVWVMKESWYKAIAIQENINPVLKTPKWKPLFLIDGSKGTSILILSADKLDRENLVAYCLNTNKFLDLNLPGNCFARMTTYRPSLVKLQNFGSERVHSFYSNDRPLCE</sequence>
<dbReference type="NCBIfam" id="TIGR01640">
    <property type="entry name" value="F_box_assoc_1"/>
    <property type="match status" value="1"/>
</dbReference>
<dbReference type="Gramene" id="mRNA:HanXRQr2_Chr03g0111891">
    <property type="protein sequence ID" value="CDS:HanXRQr2_Chr03g0111891.1"/>
    <property type="gene ID" value="HanXRQr2_Chr03g0111891"/>
</dbReference>
<dbReference type="InterPro" id="IPR006527">
    <property type="entry name" value="F-box-assoc_dom_typ1"/>
</dbReference>
<dbReference type="PANTHER" id="PTHR31672">
    <property type="entry name" value="BNACNNG10540D PROTEIN"/>
    <property type="match status" value="1"/>
</dbReference>
<dbReference type="OMA" id="CISAYCP"/>
<dbReference type="Pfam" id="PF00646">
    <property type="entry name" value="F-box"/>
    <property type="match status" value="1"/>
</dbReference>
<dbReference type="EMBL" id="MNCJ02000318">
    <property type="protein sequence ID" value="KAF5814509.1"/>
    <property type="molecule type" value="Genomic_DNA"/>
</dbReference>
<reference evidence="2 4" key="1">
    <citation type="journal article" date="2017" name="Nature">
        <title>The sunflower genome provides insights into oil metabolism, flowering and Asterid evolution.</title>
        <authorList>
            <person name="Badouin H."/>
            <person name="Gouzy J."/>
            <person name="Grassa C.J."/>
            <person name="Murat F."/>
            <person name="Staton S.E."/>
            <person name="Cottret L."/>
            <person name="Lelandais-Briere C."/>
            <person name="Owens G.L."/>
            <person name="Carrere S."/>
            <person name="Mayjonade B."/>
            <person name="Legrand L."/>
            <person name="Gill N."/>
            <person name="Kane N.C."/>
            <person name="Bowers J.E."/>
            <person name="Hubner S."/>
            <person name="Bellec A."/>
            <person name="Berard A."/>
            <person name="Berges H."/>
            <person name="Blanchet N."/>
            <person name="Boniface M.C."/>
            <person name="Brunel D."/>
            <person name="Catrice O."/>
            <person name="Chaidir N."/>
            <person name="Claudel C."/>
            <person name="Donnadieu C."/>
            <person name="Faraut T."/>
            <person name="Fievet G."/>
            <person name="Helmstetter N."/>
            <person name="King M."/>
            <person name="Knapp S.J."/>
            <person name="Lai Z."/>
            <person name="Le Paslier M.C."/>
            <person name="Lippi Y."/>
            <person name="Lorenzon L."/>
            <person name="Mandel J.R."/>
            <person name="Marage G."/>
            <person name="Marchand G."/>
            <person name="Marquand E."/>
            <person name="Bret-Mestries E."/>
            <person name="Morien E."/>
            <person name="Nambeesan S."/>
            <person name="Nguyen T."/>
            <person name="Pegot-Espagnet P."/>
            <person name="Pouilly N."/>
            <person name="Raftis F."/>
            <person name="Sallet E."/>
            <person name="Schiex T."/>
            <person name="Thomas J."/>
            <person name="Vandecasteele C."/>
            <person name="Vares D."/>
            <person name="Vear F."/>
            <person name="Vautrin S."/>
            <person name="Crespi M."/>
            <person name="Mangin B."/>
            <person name="Burke J.M."/>
            <person name="Salse J."/>
            <person name="Munos S."/>
            <person name="Vincourt P."/>
            <person name="Rieseberg L.H."/>
            <person name="Langlade N.B."/>
        </authorList>
    </citation>
    <scope>NUCLEOTIDE SEQUENCE [LARGE SCALE GENOMIC DNA]</scope>
    <source>
        <strain evidence="4">cv. SF193</strain>
        <tissue evidence="2">Leaves</tissue>
    </source>
</reference>
<dbReference type="InterPro" id="IPR001810">
    <property type="entry name" value="F-box_dom"/>
</dbReference>